<feature type="binding site" evidence="18">
    <location>
        <position position="432"/>
    </location>
    <ligand>
        <name>acetyl-CoA</name>
        <dbReference type="ChEBI" id="CHEBI:57288"/>
    </ligand>
</feature>
<evidence type="ECO:0000256" key="14">
    <source>
        <dbReference type="ARBA" id="ARBA00023316"/>
    </source>
</evidence>
<dbReference type="Pfam" id="PF00132">
    <property type="entry name" value="Hexapep"/>
    <property type="match status" value="1"/>
</dbReference>
<evidence type="ECO:0000256" key="18">
    <source>
        <dbReference type="HAMAP-Rule" id="MF_01631"/>
    </source>
</evidence>
<feature type="binding site" evidence="18">
    <location>
        <begin position="84"/>
        <end position="85"/>
    </location>
    <ligand>
        <name>UDP-N-acetyl-alpha-D-glucosamine</name>
        <dbReference type="ChEBI" id="CHEBI:57705"/>
    </ligand>
</feature>
<feature type="binding site" evidence="18">
    <location>
        <begin position="413"/>
        <end position="414"/>
    </location>
    <ligand>
        <name>acetyl-CoA</name>
        <dbReference type="ChEBI" id="CHEBI:57288"/>
    </ligand>
</feature>
<dbReference type="Gene3D" id="2.160.10.10">
    <property type="entry name" value="Hexapeptide repeat proteins"/>
    <property type="match status" value="1"/>
</dbReference>
<accession>A0ABT8G8U9</accession>
<dbReference type="InterPro" id="IPR050065">
    <property type="entry name" value="GlmU-like"/>
</dbReference>
<dbReference type="InterPro" id="IPR038009">
    <property type="entry name" value="GlmU_C_LbH"/>
</dbReference>
<evidence type="ECO:0000256" key="3">
    <source>
        <dbReference type="ARBA" id="ARBA00007947"/>
    </source>
</evidence>
<comment type="function">
    <text evidence="17 18">Catalyzes the last two sequential reactions in the de novo biosynthetic pathway for UDP-N-acetylglucosamine (UDP-GlcNAc). The C-terminal domain catalyzes the transfer of acetyl group from acetyl coenzyme A to glucosamine-1-phosphate (GlcN-1-P) to produce N-acetylglucosamine-1-phosphate (GlcNAc-1-P), which is converted into UDP-GlcNAc by the transfer of uridine 5-monophosphate (from uridine 5-triphosphate), a reaction catalyzed by the N-terminal domain.</text>
</comment>
<feature type="binding site" evidence="18">
    <location>
        <position position="182"/>
    </location>
    <ligand>
        <name>UDP-N-acetyl-alpha-D-glucosamine</name>
        <dbReference type="ChEBI" id="CHEBI:57705"/>
    </ligand>
</feature>
<reference evidence="21" key="1">
    <citation type="submission" date="2023-06" db="EMBL/GenBank/DDBJ databases">
        <title>Sysu t00192.</title>
        <authorList>
            <person name="Gao L."/>
            <person name="Fang B.-Z."/>
            <person name="Li W.-J."/>
        </authorList>
    </citation>
    <scope>NUCLEOTIDE SEQUENCE</scope>
    <source>
        <strain evidence="21">SYSU T00192</strain>
    </source>
</reference>
<feature type="binding site" evidence="18">
    <location>
        <position position="197"/>
    </location>
    <ligand>
        <name>UDP-N-acetyl-alpha-D-glucosamine</name>
        <dbReference type="ChEBI" id="CHEBI:57705"/>
    </ligand>
</feature>
<feature type="binding site" evidence="18">
    <location>
        <position position="79"/>
    </location>
    <ligand>
        <name>UDP-N-acetyl-alpha-D-glucosamine</name>
        <dbReference type="ChEBI" id="CHEBI:57705"/>
    </ligand>
</feature>
<feature type="region of interest" description="Linker" evidence="18">
    <location>
        <begin position="258"/>
        <end position="278"/>
    </location>
</feature>
<dbReference type="PANTHER" id="PTHR43584">
    <property type="entry name" value="NUCLEOTIDYL TRANSFERASE"/>
    <property type="match status" value="1"/>
</dbReference>
<comment type="pathway">
    <text evidence="18">Nucleotide-sugar biosynthesis; UDP-N-acetyl-alpha-D-glucosamine biosynthesis; N-acetyl-alpha-D-glucosamine 1-phosphate from alpha-D-glucosamine 6-phosphate (route II): step 2/2.</text>
</comment>
<feature type="binding site" evidence="18">
    <location>
        <begin position="128"/>
        <end position="130"/>
    </location>
    <ligand>
        <name>UDP-N-acetyl-alpha-D-glucosamine</name>
        <dbReference type="ChEBI" id="CHEBI:57705"/>
    </ligand>
</feature>
<proteinExistence type="inferred from homology"/>
<comment type="catalytic activity">
    <reaction evidence="15 18">
        <text>alpha-D-glucosamine 1-phosphate + acetyl-CoA = N-acetyl-alpha-D-glucosamine 1-phosphate + CoA + H(+)</text>
        <dbReference type="Rhea" id="RHEA:13725"/>
        <dbReference type="ChEBI" id="CHEBI:15378"/>
        <dbReference type="ChEBI" id="CHEBI:57287"/>
        <dbReference type="ChEBI" id="CHEBI:57288"/>
        <dbReference type="ChEBI" id="CHEBI:57776"/>
        <dbReference type="ChEBI" id="CHEBI:58516"/>
        <dbReference type="EC" id="2.3.1.157"/>
    </reaction>
</comment>
<evidence type="ECO:0000313" key="22">
    <source>
        <dbReference type="Proteomes" id="UP001172728"/>
    </source>
</evidence>
<feature type="binding site" evidence="18">
    <location>
        <position position="360"/>
    </location>
    <ligand>
        <name>UDP-N-acetyl-alpha-D-glucosamine</name>
        <dbReference type="ChEBI" id="CHEBI:57705"/>
    </ligand>
</feature>
<evidence type="ECO:0000313" key="21">
    <source>
        <dbReference type="EMBL" id="MDN4475571.1"/>
    </source>
</evidence>
<evidence type="ECO:0000256" key="6">
    <source>
        <dbReference type="ARBA" id="ARBA00022695"/>
    </source>
</evidence>
<dbReference type="HAMAP" id="MF_01631">
    <property type="entry name" value="GlmU"/>
    <property type="match status" value="1"/>
</dbReference>
<comment type="pathway">
    <text evidence="18">Nucleotide-sugar biosynthesis; UDP-N-acetyl-alpha-D-glucosamine biosynthesis; UDP-N-acetyl-alpha-D-glucosamine from N-acetyl-alpha-D-glucosamine 1-phosphate: step 1/1.</text>
</comment>
<dbReference type="SUPFAM" id="SSF53448">
    <property type="entry name" value="Nucleotide-diphospho-sugar transferases"/>
    <property type="match status" value="1"/>
</dbReference>
<feature type="active site" description="Proton acceptor" evidence="18">
    <location>
        <position position="390"/>
    </location>
</feature>
<feature type="binding site" evidence="18">
    <location>
        <position position="255"/>
    </location>
    <ligand>
        <name>Mg(2+)</name>
        <dbReference type="ChEBI" id="CHEBI:18420"/>
    </ligand>
</feature>
<feature type="compositionally biased region" description="Basic and acidic residues" evidence="19">
    <location>
        <begin position="507"/>
        <end position="521"/>
    </location>
</feature>
<dbReference type="CDD" id="cd03353">
    <property type="entry name" value="LbH_GlmU_C"/>
    <property type="match status" value="1"/>
</dbReference>
<feature type="binding site" evidence="18">
    <location>
        <position position="404"/>
    </location>
    <ligand>
        <name>UDP-N-acetyl-alpha-D-glucosamine</name>
        <dbReference type="ChEBI" id="CHEBI:57705"/>
    </ligand>
</feature>
<sequence>MTPTPPAAVMILAAGAGTRMRSATPKVLHRIAGRSLVAHALAAAAELDPGRTVVVVRHEREAVASHIADVAPHALIADQDAVPGTGSAVRCGLSTLDATTVAAAVAAGAIGDRAVLDNQVQGSVVVTSGDVPLVDGALLGALVAAHEEQGNAVTVLTAEVPDATGYGRIVRGTDGAVLRIVEHKDAPAEVRAIREINAGIYVFDAAGLRDALAHLTTDNAQGELYLTDVLALAREAGGRVGALVAPDASAVEGVNDRVQLAAAGGALNRRIVEGWMRAGVTVVDPATTWIDADVELEADATVLPGTQLHGATYVAAGATVGPDTTLTDVEVGEGATVTRVHGSLAKIGPGATVGPFTYLRPGTVLGKKGKIGAFVETKNATIGAHSKVPHLSYVGDAIVGEHSNVGAGSIFVNYDGVTKSSSHVGDHVRIGSDNTLIAPVEIGDGAYTGAGAIIRHDVPAGALALNAVSQQVVEGWVERRRPGTPSAAAARAAQDADDSRGLSSGAQEERAAAAADHKGEA</sequence>
<evidence type="ECO:0000256" key="4">
    <source>
        <dbReference type="ARBA" id="ARBA00022490"/>
    </source>
</evidence>
<evidence type="ECO:0000256" key="10">
    <source>
        <dbReference type="ARBA" id="ARBA00022960"/>
    </source>
</evidence>
<evidence type="ECO:0000259" key="20">
    <source>
        <dbReference type="Pfam" id="PF12804"/>
    </source>
</evidence>
<feature type="region of interest" description="Disordered" evidence="19">
    <location>
        <begin position="480"/>
        <end position="521"/>
    </location>
</feature>
<evidence type="ECO:0000256" key="15">
    <source>
        <dbReference type="ARBA" id="ARBA00048247"/>
    </source>
</evidence>
<evidence type="ECO:0000256" key="2">
    <source>
        <dbReference type="ARBA" id="ARBA00007707"/>
    </source>
</evidence>
<dbReference type="SUPFAM" id="SSF51161">
    <property type="entry name" value="Trimeric LpxA-like enzymes"/>
    <property type="match status" value="1"/>
</dbReference>
<keyword evidence="7 18" id="KW-0479">Metal-binding</keyword>
<comment type="caution">
    <text evidence="18">Lacks conserved residue(s) required for the propagation of feature annotation.</text>
</comment>
<keyword evidence="22" id="KW-1185">Reference proteome</keyword>
<name>A0ABT8G8U9_9MICO</name>
<keyword evidence="4 18" id="KW-0963">Cytoplasm</keyword>
<comment type="caution">
    <text evidence="21">The sequence shown here is derived from an EMBL/GenBank/DDBJ whole genome shotgun (WGS) entry which is preliminary data.</text>
</comment>
<comment type="catalytic activity">
    <reaction evidence="16 18">
        <text>N-acetyl-alpha-D-glucosamine 1-phosphate + UTP + H(+) = UDP-N-acetyl-alpha-D-glucosamine + diphosphate</text>
        <dbReference type="Rhea" id="RHEA:13509"/>
        <dbReference type="ChEBI" id="CHEBI:15378"/>
        <dbReference type="ChEBI" id="CHEBI:33019"/>
        <dbReference type="ChEBI" id="CHEBI:46398"/>
        <dbReference type="ChEBI" id="CHEBI:57705"/>
        <dbReference type="ChEBI" id="CHEBI:57776"/>
        <dbReference type="EC" id="2.7.7.23"/>
    </reaction>
</comment>
<keyword evidence="13 18" id="KW-0012">Acyltransferase</keyword>
<dbReference type="EMBL" id="JAUHPW010000004">
    <property type="protein sequence ID" value="MDN4475571.1"/>
    <property type="molecule type" value="Genomic_DNA"/>
</dbReference>
<dbReference type="NCBIfam" id="NF010932">
    <property type="entry name" value="PRK14352.1"/>
    <property type="match status" value="1"/>
</dbReference>
<evidence type="ECO:0000256" key="17">
    <source>
        <dbReference type="ARBA" id="ARBA00049628"/>
    </source>
</evidence>
<dbReference type="NCBIfam" id="TIGR01173">
    <property type="entry name" value="glmU"/>
    <property type="match status" value="1"/>
</dbReference>
<comment type="cofactor">
    <cofactor evidence="18">
        <name>Mg(2+)</name>
        <dbReference type="ChEBI" id="CHEBI:18420"/>
    </cofactor>
    <text evidence="18">Binds 1 Mg(2+) ion per subunit.</text>
</comment>
<dbReference type="InterPro" id="IPR001451">
    <property type="entry name" value="Hexapep"/>
</dbReference>
<dbReference type="CDD" id="cd02540">
    <property type="entry name" value="GT2_GlmU_N_bac"/>
    <property type="match status" value="1"/>
</dbReference>
<feature type="domain" description="MobA-like NTP transferase" evidence="20">
    <location>
        <begin position="10"/>
        <end position="159"/>
    </location>
</feature>
<keyword evidence="5 18" id="KW-0808">Transferase</keyword>
<feature type="binding site" evidence="18">
    <location>
        <position position="407"/>
    </location>
    <ligand>
        <name>acetyl-CoA</name>
        <dbReference type="ChEBI" id="CHEBI:57288"/>
    </ligand>
</feature>
<protein>
    <recommendedName>
        <fullName evidence="18">Bifunctional protein GlmU</fullName>
    </recommendedName>
    <domain>
        <recommendedName>
            <fullName evidence="18">UDP-N-acetylglucosamine pyrophosphorylase</fullName>
            <ecNumber evidence="18">2.7.7.23</ecNumber>
        </recommendedName>
        <alternativeName>
            <fullName evidence="18">N-acetylglucosamine-1-phosphate uridyltransferase</fullName>
        </alternativeName>
    </domain>
    <domain>
        <recommendedName>
            <fullName evidence="18">Glucosamine-1-phosphate N-acetyltransferase</fullName>
            <ecNumber evidence="18">2.3.1.157</ecNumber>
        </recommendedName>
    </domain>
</protein>
<dbReference type="PANTHER" id="PTHR43584:SF3">
    <property type="entry name" value="BIFUNCTIONAL PROTEIN GLMU"/>
    <property type="match status" value="1"/>
</dbReference>
<dbReference type="InterPro" id="IPR011004">
    <property type="entry name" value="Trimer_LpxA-like_sf"/>
</dbReference>
<keyword evidence="8 18" id="KW-0677">Repeat</keyword>
<comment type="pathway">
    <text evidence="18">Bacterial outer membrane biogenesis; LPS lipid A biosynthesis.</text>
</comment>
<keyword evidence="10 18" id="KW-0133">Cell shape</keyword>
<dbReference type="InterPro" id="IPR029044">
    <property type="entry name" value="Nucleotide-diphossugar_trans"/>
</dbReference>
<keyword evidence="11 18" id="KW-0573">Peptidoglycan synthesis</keyword>
<organism evidence="21 22">
    <name type="scientific">Demequina litoralis</name>
    <dbReference type="NCBI Taxonomy" id="3051660"/>
    <lineage>
        <taxon>Bacteria</taxon>
        <taxon>Bacillati</taxon>
        <taxon>Actinomycetota</taxon>
        <taxon>Actinomycetes</taxon>
        <taxon>Micrococcales</taxon>
        <taxon>Demequinaceae</taxon>
        <taxon>Demequina</taxon>
    </lineage>
</organism>
<feature type="binding site" evidence="18">
    <location>
        <position position="450"/>
    </location>
    <ligand>
        <name>acetyl-CoA</name>
        <dbReference type="ChEBI" id="CHEBI:57288"/>
    </ligand>
</feature>
<evidence type="ECO:0000256" key="11">
    <source>
        <dbReference type="ARBA" id="ARBA00022984"/>
    </source>
</evidence>
<feature type="binding site" evidence="18">
    <location>
        <position position="130"/>
    </location>
    <ligand>
        <name>Mg(2+)</name>
        <dbReference type="ChEBI" id="CHEBI:18420"/>
    </ligand>
</feature>
<evidence type="ECO:0000256" key="7">
    <source>
        <dbReference type="ARBA" id="ARBA00022723"/>
    </source>
</evidence>
<comment type="subunit">
    <text evidence="18">Homotrimer.</text>
</comment>
<evidence type="ECO:0000256" key="13">
    <source>
        <dbReference type="ARBA" id="ARBA00023315"/>
    </source>
</evidence>
<evidence type="ECO:0000256" key="1">
    <source>
        <dbReference type="ARBA" id="ARBA00004496"/>
    </source>
</evidence>
<dbReference type="InterPro" id="IPR025877">
    <property type="entry name" value="MobA-like_NTP_Trfase"/>
</dbReference>
<feature type="binding site" evidence="18">
    <location>
        <position position="393"/>
    </location>
    <ligand>
        <name>UDP-N-acetyl-alpha-D-glucosamine</name>
        <dbReference type="ChEBI" id="CHEBI:57705"/>
    </ligand>
</feature>
<keyword evidence="12 18" id="KW-0511">Multifunctional enzyme</keyword>
<dbReference type="GO" id="GO:0003977">
    <property type="term" value="F:UDP-N-acetylglucosamine diphosphorylase activity"/>
    <property type="evidence" value="ECO:0007669"/>
    <property type="project" value="UniProtKB-EC"/>
</dbReference>
<feature type="binding site" evidence="18">
    <location>
        <position position="26"/>
    </location>
    <ligand>
        <name>UDP-N-acetyl-alpha-D-glucosamine</name>
        <dbReference type="ChEBI" id="CHEBI:57705"/>
    </ligand>
</feature>
<evidence type="ECO:0000256" key="19">
    <source>
        <dbReference type="SAM" id="MobiDB-lite"/>
    </source>
</evidence>
<gene>
    <name evidence="18 21" type="primary">glmU</name>
    <name evidence="21" type="ORF">QQX09_06865</name>
</gene>
<feature type="binding site" evidence="18">
    <location>
        <position position="167"/>
    </location>
    <ligand>
        <name>UDP-N-acetyl-alpha-D-glucosamine</name>
        <dbReference type="ChEBI" id="CHEBI:57705"/>
    </ligand>
</feature>
<dbReference type="EC" id="2.7.7.23" evidence="18"/>
<dbReference type="Pfam" id="PF12804">
    <property type="entry name" value="NTP_transf_3"/>
    <property type="match status" value="1"/>
</dbReference>
<evidence type="ECO:0000256" key="9">
    <source>
        <dbReference type="ARBA" id="ARBA00022842"/>
    </source>
</evidence>
<dbReference type="Proteomes" id="UP001172728">
    <property type="component" value="Unassembled WGS sequence"/>
</dbReference>
<feature type="binding site" evidence="18">
    <location>
        <begin position="12"/>
        <end position="15"/>
    </location>
    <ligand>
        <name>UDP-N-acetyl-alpha-D-glucosamine</name>
        <dbReference type="ChEBI" id="CHEBI:57705"/>
    </ligand>
</feature>
<comment type="similarity">
    <text evidence="3 18">In the N-terminal section; belongs to the N-acetylglucosamine-1-phosphate uridyltransferase family.</text>
</comment>
<comment type="similarity">
    <text evidence="2 18">In the C-terminal section; belongs to the transferase hexapeptide repeat family.</text>
</comment>
<dbReference type="InterPro" id="IPR005882">
    <property type="entry name" value="Bifunctional_GlmU"/>
</dbReference>
<feature type="region of interest" description="Pyrophosphorylase" evidence="18">
    <location>
        <begin position="1"/>
        <end position="257"/>
    </location>
</feature>
<feature type="region of interest" description="N-acetyltransferase" evidence="18">
    <location>
        <begin position="279"/>
        <end position="521"/>
    </location>
</feature>
<evidence type="ECO:0000256" key="8">
    <source>
        <dbReference type="ARBA" id="ARBA00022737"/>
    </source>
</evidence>
<keyword evidence="6 18" id="KW-0548">Nucleotidyltransferase</keyword>
<evidence type="ECO:0000256" key="5">
    <source>
        <dbReference type="ARBA" id="ARBA00022679"/>
    </source>
</evidence>
<keyword evidence="9 18" id="KW-0460">Magnesium</keyword>
<keyword evidence="14 18" id="KW-0961">Cell wall biogenesis/degradation</keyword>
<feature type="binding site" evidence="18">
    <location>
        <position position="378"/>
    </location>
    <ligand>
        <name>UDP-N-acetyl-alpha-D-glucosamine</name>
        <dbReference type="ChEBI" id="CHEBI:57705"/>
    </ligand>
</feature>
<comment type="subcellular location">
    <subcellularLocation>
        <location evidence="1 18">Cytoplasm</location>
    </subcellularLocation>
</comment>
<dbReference type="Gene3D" id="3.90.550.10">
    <property type="entry name" value="Spore Coat Polysaccharide Biosynthesis Protein SpsA, Chain A"/>
    <property type="match status" value="1"/>
</dbReference>
<feature type="binding site" evidence="18">
    <location>
        <position position="255"/>
    </location>
    <ligand>
        <name>UDP-N-acetyl-alpha-D-glucosamine</name>
        <dbReference type="ChEBI" id="CHEBI:57705"/>
    </ligand>
</feature>
<evidence type="ECO:0000256" key="12">
    <source>
        <dbReference type="ARBA" id="ARBA00023268"/>
    </source>
</evidence>
<evidence type="ECO:0000256" key="16">
    <source>
        <dbReference type="ARBA" id="ARBA00048493"/>
    </source>
</evidence>
<dbReference type="EC" id="2.3.1.157" evidence="18"/>